<feature type="DNA-binding region" description="H-T-H motif" evidence="13">
    <location>
        <begin position="87"/>
        <end position="107"/>
    </location>
</feature>
<name>E5XMC3_SEGRC</name>
<protein>
    <recommendedName>
        <fullName evidence="13">LexA repressor</fullName>
        <ecNumber evidence="13">3.4.21.88</ecNumber>
    </recommendedName>
</protein>
<dbReference type="eggNOG" id="COG1974">
    <property type="taxonomic scope" value="Bacteria"/>
</dbReference>
<dbReference type="AlphaFoldDB" id="E5XMC3"/>
<keyword evidence="4 13" id="KW-0235">DNA replication</keyword>
<dbReference type="GO" id="GO:0003677">
    <property type="term" value="F:DNA binding"/>
    <property type="evidence" value="ECO:0007669"/>
    <property type="project" value="UniProtKB-UniRule"/>
</dbReference>
<keyword evidence="3 13" id="KW-0678">Repressor</keyword>
<feature type="region of interest" description="Disordered" evidence="15">
    <location>
        <begin position="1"/>
        <end position="71"/>
    </location>
</feature>
<dbReference type="STRING" id="679197.HMPREF9336_00643"/>
<dbReference type="Gene3D" id="2.10.109.10">
    <property type="entry name" value="Umud Fragment, subunit A"/>
    <property type="match status" value="1"/>
</dbReference>
<evidence type="ECO:0000256" key="5">
    <source>
        <dbReference type="ARBA" id="ARBA00022763"/>
    </source>
</evidence>
<dbReference type="CDD" id="cd06529">
    <property type="entry name" value="S24_LexA-like"/>
    <property type="match status" value="1"/>
</dbReference>
<comment type="catalytic activity">
    <reaction evidence="13">
        <text>Hydrolysis of Ala-|-Gly bond in repressor LexA.</text>
        <dbReference type="EC" id="3.4.21.88"/>
    </reaction>
</comment>
<comment type="function">
    <text evidence="13">Represses a number of genes involved in the response to DNA damage (SOS response), including recA and lexA. In the presence of single-stranded DNA, RecA interacts with LexA causing an autocatalytic cleavage which disrupts the DNA-binding part of LexA, leading to derepression of the SOS regulon and eventually DNA repair.</text>
</comment>
<organism evidence="18 19">
    <name type="scientific">Segniliparus rugosus (strain ATCC BAA-974 / DSM 45345 / CCUG 50838 / CIP 108380 / JCM 13579 / CDC 945)</name>
    <dbReference type="NCBI Taxonomy" id="679197"/>
    <lineage>
        <taxon>Bacteria</taxon>
        <taxon>Bacillati</taxon>
        <taxon>Actinomycetota</taxon>
        <taxon>Actinomycetes</taxon>
        <taxon>Mycobacteriales</taxon>
        <taxon>Segniliparaceae</taxon>
        <taxon>Segniliparus</taxon>
    </lineage>
</organism>
<dbReference type="Proteomes" id="UP000004816">
    <property type="component" value="Unassembled WGS sequence"/>
</dbReference>
<evidence type="ECO:0000256" key="4">
    <source>
        <dbReference type="ARBA" id="ARBA00022705"/>
    </source>
</evidence>
<dbReference type="InterPro" id="IPR050077">
    <property type="entry name" value="LexA_repressor"/>
</dbReference>
<evidence type="ECO:0000313" key="18">
    <source>
        <dbReference type="EMBL" id="EFV14502.1"/>
    </source>
</evidence>
<proteinExistence type="inferred from homology"/>
<comment type="caution">
    <text evidence="18">The sequence shown here is derived from an EMBL/GenBank/DDBJ whole genome shotgun (WGS) entry which is preliminary data.</text>
</comment>
<dbReference type="HOGENOM" id="CLU_066192_45_0_11"/>
<evidence type="ECO:0000256" key="11">
    <source>
        <dbReference type="ARBA" id="ARBA00023204"/>
    </source>
</evidence>
<keyword evidence="5 13" id="KW-0227">DNA damage</keyword>
<dbReference type="Pfam" id="PF01726">
    <property type="entry name" value="LexA_DNA_bind"/>
    <property type="match status" value="1"/>
</dbReference>
<gene>
    <name evidence="13" type="primary">lexA</name>
    <name evidence="18" type="ORF">HMPREF9336_00643</name>
</gene>
<evidence type="ECO:0000259" key="16">
    <source>
        <dbReference type="Pfam" id="PF00717"/>
    </source>
</evidence>
<dbReference type="SUPFAM" id="SSF46785">
    <property type="entry name" value="Winged helix' DNA-binding domain"/>
    <property type="match status" value="1"/>
</dbReference>
<dbReference type="InterPro" id="IPR036286">
    <property type="entry name" value="LexA/Signal_pep-like_sf"/>
</dbReference>
<dbReference type="NCBIfam" id="TIGR00498">
    <property type="entry name" value="lexA"/>
    <property type="match status" value="1"/>
</dbReference>
<evidence type="ECO:0000256" key="7">
    <source>
        <dbReference type="ARBA" id="ARBA00022813"/>
    </source>
</evidence>
<dbReference type="EC" id="3.4.21.88" evidence="13"/>
<evidence type="ECO:0000256" key="9">
    <source>
        <dbReference type="ARBA" id="ARBA00023125"/>
    </source>
</evidence>
<dbReference type="HAMAP" id="MF_00015">
    <property type="entry name" value="LexA"/>
    <property type="match status" value="1"/>
</dbReference>
<evidence type="ECO:0000256" key="8">
    <source>
        <dbReference type="ARBA" id="ARBA00023015"/>
    </source>
</evidence>
<feature type="domain" description="Peptidase S24/S26A/S26B/S26C" evidence="16">
    <location>
        <begin position="156"/>
        <end position="269"/>
    </location>
</feature>
<dbReference type="GO" id="GO:0045892">
    <property type="term" value="P:negative regulation of DNA-templated transcription"/>
    <property type="evidence" value="ECO:0007669"/>
    <property type="project" value="UniProtKB-UniRule"/>
</dbReference>
<evidence type="ECO:0000256" key="12">
    <source>
        <dbReference type="ARBA" id="ARBA00023236"/>
    </source>
</evidence>
<feature type="region of interest" description="Disordered" evidence="15">
    <location>
        <begin position="113"/>
        <end position="149"/>
    </location>
</feature>
<dbReference type="Pfam" id="PF00717">
    <property type="entry name" value="Peptidase_S24"/>
    <property type="match status" value="1"/>
</dbReference>
<dbReference type="GO" id="GO:0004252">
    <property type="term" value="F:serine-type endopeptidase activity"/>
    <property type="evidence" value="ECO:0007669"/>
    <property type="project" value="UniProtKB-UniRule"/>
</dbReference>
<dbReference type="InterPro" id="IPR006200">
    <property type="entry name" value="LexA"/>
</dbReference>
<keyword evidence="8 13" id="KW-0805">Transcription regulation</keyword>
<dbReference type="GO" id="GO:0006260">
    <property type="term" value="P:DNA replication"/>
    <property type="evidence" value="ECO:0007669"/>
    <property type="project" value="UniProtKB-UniRule"/>
</dbReference>
<reference evidence="18 19" key="1">
    <citation type="journal article" date="2011" name="Stand. Genomic Sci.">
        <title>High quality draft genome sequence of Segniliparus rugosus CDC 945(T)= (ATCC BAA-974(T)).</title>
        <authorList>
            <person name="Earl A.M."/>
            <person name="Desjardins C.A."/>
            <person name="Fitzgerald M.G."/>
            <person name="Arachchi H.M."/>
            <person name="Zeng Q."/>
            <person name="Mehta T."/>
            <person name="Griggs A."/>
            <person name="Birren B.W."/>
            <person name="Toney N.C."/>
            <person name="Carr J."/>
            <person name="Posey J."/>
            <person name="Butler W.R."/>
        </authorList>
    </citation>
    <scope>NUCLEOTIDE SEQUENCE [LARGE SCALE GENOMIC DNA]</scope>
    <source>
        <strain evidence="19">ATCC BAA-974 / DSM 45345 / CCUG 50838 / CIP 108380 / JCM 13579 / CDC 945</strain>
    </source>
</reference>
<dbReference type="InterPro" id="IPR006199">
    <property type="entry name" value="LexA_DNA-bd_dom"/>
</dbReference>
<dbReference type="GO" id="GO:0006508">
    <property type="term" value="P:proteolysis"/>
    <property type="evidence" value="ECO:0007669"/>
    <property type="project" value="InterPro"/>
</dbReference>
<keyword evidence="9 13" id="KW-0238">DNA-binding</keyword>
<evidence type="ECO:0000256" key="10">
    <source>
        <dbReference type="ARBA" id="ARBA00023163"/>
    </source>
</evidence>
<dbReference type="FunFam" id="1.10.10.10:FF:000009">
    <property type="entry name" value="LexA repressor"/>
    <property type="match status" value="1"/>
</dbReference>
<dbReference type="InterPro" id="IPR036390">
    <property type="entry name" value="WH_DNA-bd_sf"/>
</dbReference>
<keyword evidence="6 13" id="KW-0378">Hydrolase</keyword>
<keyword evidence="19" id="KW-1185">Reference proteome</keyword>
<feature type="site" description="Cleavage; by autolysis" evidence="13">
    <location>
        <begin position="163"/>
        <end position="164"/>
    </location>
</feature>
<accession>E5XMC3</accession>
<dbReference type="MEROPS" id="S24.001"/>
<dbReference type="EMBL" id="ACZI02000003">
    <property type="protein sequence ID" value="EFV14502.1"/>
    <property type="molecule type" value="Genomic_DNA"/>
</dbReference>
<evidence type="ECO:0000259" key="17">
    <source>
        <dbReference type="Pfam" id="PF01726"/>
    </source>
</evidence>
<evidence type="ECO:0000313" key="19">
    <source>
        <dbReference type="Proteomes" id="UP000004816"/>
    </source>
</evidence>
<evidence type="ECO:0000256" key="2">
    <source>
        <dbReference type="ARBA" id="ARBA00011738"/>
    </source>
</evidence>
<dbReference type="RefSeq" id="WP_007467760.1">
    <property type="nucleotide sequence ID" value="NZ_KI391954.1"/>
</dbReference>
<keyword evidence="12 13" id="KW-0742">SOS response</keyword>
<evidence type="ECO:0000256" key="6">
    <source>
        <dbReference type="ARBA" id="ARBA00022801"/>
    </source>
</evidence>
<dbReference type="GO" id="GO:0006281">
    <property type="term" value="P:DNA repair"/>
    <property type="evidence" value="ECO:0007669"/>
    <property type="project" value="UniProtKB-UniRule"/>
</dbReference>
<evidence type="ECO:0000256" key="15">
    <source>
        <dbReference type="SAM" id="MobiDB-lite"/>
    </source>
</evidence>
<keyword evidence="7 13" id="KW-0068">Autocatalytic cleavage</keyword>
<evidence type="ECO:0000256" key="13">
    <source>
        <dbReference type="HAMAP-Rule" id="MF_00015"/>
    </source>
</evidence>
<dbReference type="PANTHER" id="PTHR33516">
    <property type="entry name" value="LEXA REPRESSOR"/>
    <property type="match status" value="1"/>
</dbReference>
<keyword evidence="10 13" id="KW-0804">Transcription</keyword>
<comment type="similarity">
    <text evidence="1 13 14">Belongs to the peptidase S24 family.</text>
</comment>
<dbReference type="InterPro" id="IPR036388">
    <property type="entry name" value="WH-like_DNA-bd_sf"/>
</dbReference>
<feature type="active site" description="For autocatalytic cleavage activity" evidence="13">
    <location>
        <position position="236"/>
    </location>
</feature>
<keyword evidence="11 13" id="KW-0234">DNA repair</keyword>
<feature type="compositionally biased region" description="Basic and acidic residues" evidence="15">
    <location>
        <begin position="115"/>
        <end position="126"/>
    </location>
</feature>
<feature type="domain" description="LexA repressor DNA-binding" evidence="17">
    <location>
        <begin position="62"/>
        <end position="124"/>
    </location>
</feature>
<dbReference type="InterPro" id="IPR015927">
    <property type="entry name" value="Peptidase_S24_S26A/B/C"/>
</dbReference>
<comment type="subunit">
    <text evidence="2 13">Homodimer.</text>
</comment>
<dbReference type="PANTHER" id="PTHR33516:SF2">
    <property type="entry name" value="LEXA REPRESSOR-RELATED"/>
    <property type="match status" value="1"/>
</dbReference>
<sequence length="279" mass="30181">MPSQSRSAKTSNTKNKKQAAASGETKASAKSVKKNTPAAEPDNGSPEPAPLAEVKVTPPPPELSPRQQEILEIIRSSIRERGFPPSIREIGEAAGLASTSSVAHQLRSLQQKGYLRREANRPRAVDTRSISAPSGELTPESEEQPEQPTPTAVLVPLVGRIAAGAPVLAEEHVEDLFPLPRELVGTEAAFLLSVAGDSMVDAGIHDGDWVVIRQTKTPVYDGEIVAAMFEDEATVKTLRRHGREVWLYPENKAYQPFRGEKAKILGKVIAVLRKLTPVL</sequence>
<dbReference type="GO" id="GO:0009432">
    <property type="term" value="P:SOS response"/>
    <property type="evidence" value="ECO:0007669"/>
    <property type="project" value="UniProtKB-UniRule"/>
</dbReference>
<dbReference type="FunFam" id="2.10.109.10:FF:000001">
    <property type="entry name" value="LexA repressor"/>
    <property type="match status" value="1"/>
</dbReference>
<evidence type="ECO:0000256" key="14">
    <source>
        <dbReference type="RuleBase" id="RU003991"/>
    </source>
</evidence>
<feature type="compositionally biased region" description="Polar residues" evidence="15">
    <location>
        <begin position="1"/>
        <end position="13"/>
    </location>
</feature>
<dbReference type="InterPro" id="IPR006197">
    <property type="entry name" value="Peptidase_S24_LexA"/>
</dbReference>
<feature type="active site" description="For autocatalytic cleavage activity" evidence="13">
    <location>
        <position position="198"/>
    </location>
</feature>
<dbReference type="Gene3D" id="1.10.10.10">
    <property type="entry name" value="Winged helix-like DNA-binding domain superfamily/Winged helix DNA-binding domain"/>
    <property type="match status" value="1"/>
</dbReference>
<dbReference type="SUPFAM" id="SSF51306">
    <property type="entry name" value="LexA/Signal peptidase"/>
    <property type="match status" value="1"/>
</dbReference>
<evidence type="ECO:0000256" key="3">
    <source>
        <dbReference type="ARBA" id="ARBA00022491"/>
    </source>
</evidence>
<dbReference type="InterPro" id="IPR039418">
    <property type="entry name" value="LexA-like"/>
</dbReference>
<evidence type="ECO:0000256" key="1">
    <source>
        <dbReference type="ARBA" id="ARBA00007484"/>
    </source>
</evidence>
<dbReference type="PRINTS" id="PR00726">
    <property type="entry name" value="LEXASERPTASE"/>
</dbReference>